<feature type="signal peptide" evidence="1">
    <location>
        <begin position="1"/>
        <end position="24"/>
    </location>
</feature>
<protein>
    <submittedName>
        <fullName evidence="2">Uncharacterized protein</fullName>
    </submittedName>
</protein>
<proteinExistence type="predicted"/>
<evidence type="ECO:0000256" key="1">
    <source>
        <dbReference type="SAM" id="SignalP"/>
    </source>
</evidence>
<dbReference type="Proteomes" id="UP000275078">
    <property type="component" value="Unassembled WGS sequence"/>
</dbReference>
<keyword evidence="1" id="KW-0732">Signal</keyword>
<evidence type="ECO:0000313" key="2">
    <source>
        <dbReference type="EMBL" id="RPA84915.1"/>
    </source>
</evidence>
<feature type="chain" id="PRO_5018140302" evidence="1">
    <location>
        <begin position="25"/>
        <end position="209"/>
    </location>
</feature>
<evidence type="ECO:0000313" key="3">
    <source>
        <dbReference type="Proteomes" id="UP000275078"/>
    </source>
</evidence>
<organism evidence="2 3">
    <name type="scientific">Ascobolus immersus RN42</name>
    <dbReference type="NCBI Taxonomy" id="1160509"/>
    <lineage>
        <taxon>Eukaryota</taxon>
        <taxon>Fungi</taxon>
        <taxon>Dikarya</taxon>
        <taxon>Ascomycota</taxon>
        <taxon>Pezizomycotina</taxon>
        <taxon>Pezizomycetes</taxon>
        <taxon>Pezizales</taxon>
        <taxon>Ascobolaceae</taxon>
        <taxon>Ascobolus</taxon>
    </lineage>
</organism>
<name>A0A3N4IFK0_ASCIM</name>
<gene>
    <name evidence="2" type="ORF">BJ508DRAFT_20025</name>
</gene>
<reference evidence="2 3" key="1">
    <citation type="journal article" date="2018" name="Nat. Ecol. Evol.">
        <title>Pezizomycetes genomes reveal the molecular basis of ectomycorrhizal truffle lifestyle.</title>
        <authorList>
            <person name="Murat C."/>
            <person name="Payen T."/>
            <person name="Noel B."/>
            <person name="Kuo A."/>
            <person name="Morin E."/>
            <person name="Chen J."/>
            <person name="Kohler A."/>
            <person name="Krizsan K."/>
            <person name="Balestrini R."/>
            <person name="Da Silva C."/>
            <person name="Montanini B."/>
            <person name="Hainaut M."/>
            <person name="Levati E."/>
            <person name="Barry K.W."/>
            <person name="Belfiori B."/>
            <person name="Cichocki N."/>
            <person name="Clum A."/>
            <person name="Dockter R.B."/>
            <person name="Fauchery L."/>
            <person name="Guy J."/>
            <person name="Iotti M."/>
            <person name="Le Tacon F."/>
            <person name="Lindquist E.A."/>
            <person name="Lipzen A."/>
            <person name="Malagnac F."/>
            <person name="Mello A."/>
            <person name="Molinier V."/>
            <person name="Miyauchi S."/>
            <person name="Poulain J."/>
            <person name="Riccioni C."/>
            <person name="Rubini A."/>
            <person name="Sitrit Y."/>
            <person name="Splivallo R."/>
            <person name="Traeger S."/>
            <person name="Wang M."/>
            <person name="Zifcakova L."/>
            <person name="Wipf D."/>
            <person name="Zambonelli A."/>
            <person name="Paolocci F."/>
            <person name="Nowrousian M."/>
            <person name="Ottonello S."/>
            <person name="Baldrian P."/>
            <person name="Spatafora J.W."/>
            <person name="Henrissat B."/>
            <person name="Nagy L.G."/>
            <person name="Aury J.M."/>
            <person name="Wincker P."/>
            <person name="Grigoriev I.V."/>
            <person name="Bonfante P."/>
            <person name="Martin F.M."/>
        </authorList>
    </citation>
    <scope>NUCLEOTIDE SEQUENCE [LARGE SCALE GENOMIC DNA]</scope>
    <source>
        <strain evidence="2 3">RN42</strain>
    </source>
</reference>
<keyword evidence="3" id="KW-1185">Reference proteome</keyword>
<dbReference type="EMBL" id="ML119656">
    <property type="protein sequence ID" value="RPA84915.1"/>
    <property type="molecule type" value="Genomic_DNA"/>
</dbReference>
<accession>A0A3N4IFK0</accession>
<sequence length="209" mass="23743">MIKLLTKPTLLAVLASVLPILCNATENTQETTAQASLQPARCNNATPISEQPGCEWDFDNIATVERVRWINSQASNVFGCWAFCHFPGYDAAKEYTDLFDWCWMLMREEEDLRQVTSQDLACRSPCYRPRQNHGDHVPANPEAAEAYKKAVENGWKAYVKCWRDVWDLYGVPKEVYEVFEDPEKGAGRLKKTLEILEAEKYGVDSGLQG</sequence>
<dbReference type="AlphaFoldDB" id="A0A3N4IFK0"/>